<name>A0ABP3AG41_MYCUL</name>
<dbReference type="InterPro" id="IPR036291">
    <property type="entry name" value="NAD(P)-bd_dom_sf"/>
</dbReference>
<evidence type="ECO:0000313" key="2">
    <source>
        <dbReference type="EMBL" id="EUA90227.1"/>
    </source>
</evidence>
<organism evidence="2 3">
    <name type="scientific">Mycobacterium ulcerans str. Harvey</name>
    <dbReference type="NCBI Taxonomy" id="1299332"/>
    <lineage>
        <taxon>Bacteria</taxon>
        <taxon>Bacillati</taxon>
        <taxon>Actinomycetota</taxon>
        <taxon>Actinomycetes</taxon>
        <taxon>Mycobacteriales</taxon>
        <taxon>Mycobacteriaceae</taxon>
        <taxon>Mycobacterium</taxon>
        <taxon>Mycobacterium ulcerans group</taxon>
    </lineage>
</organism>
<keyword evidence="3" id="KW-1185">Reference proteome</keyword>
<reference evidence="2 3" key="1">
    <citation type="submission" date="2014-01" db="EMBL/GenBank/DDBJ databases">
        <authorList>
            <person name="Dobos K."/>
            <person name="Lenaerts A."/>
            <person name="Ordway D."/>
            <person name="DeGroote M.A."/>
            <person name="Parker T."/>
            <person name="Sizemore C."/>
            <person name="Tallon L.J."/>
            <person name="Sadzewicz L.K."/>
            <person name="Sengamalay N."/>
            <person name="Fraser C.M."/>
            <person name="Hine E."/>
            <person name="Shefchek K.A."/>
            <person name="Das S.P."/>
            <person name="Tettelin H."/>
        </authorList>
    </citation>
    <scope>NUCLEOTIDE SEQUENCE [LARGE SCALE GENOMIC DNA]</scope>
    <source>
        <strain evidence="2 3">Harvey</strain>
    </source>
</reference>
<comment type="caution">
    <text evidence="2">The sequence shown here is derived from an EMBL/GenBank/DDBJ whole genome shotgun (WGS) entry which is preliminary data.</text>
</comment>
<evidence type="ECO:0000313" key="3">
    <source>
        <dbReference type="Proteomes" id="UP000020681"/>
    </source>
</evidence>
<dbReference type="SUPFAM" id="SSF51735">
    <property type="entry name" value="NAD(P)-binding Rossmann-fold domains"/>
    <property type="match status" value="1"/>
</dbReference>
<dbReference type="Proteomes" id="UP000020681">
    <property type="component" value="Unassembled WGS sequence"/>
</dbReference>
<accession>A0ABP3AG41</accession>
<protein>
    <submittedName>
        <fullName evidence="2">1-deoxy-D-xylulose 5-phosphate reductoisomerase family protein</fullName>
    </submittedName>
</protein>
<dbReference type="Gene3D" id="3.40.50.720">
    <property type="entry name" value="NAD(P)-binding Rossmann-like Domain"/>
    <property type="match status" value="1"/>
</dbReference>
<evidence type="ECO:0000259" key="1">
    <source>
        <dbReference type="Pfam" id="PF02670"/>
    </source>
</evidence>
<gene>
    <name evidence="2" type="ORF">I551_3292</name>
</gene>
<dbReference type="InterPro" id="IPR013512">
    <property type="entry name" value="DXP_reductoisomerase_N"/>
</dbReference>
<dbReference type="Pfam" id="PF02670">
    <property type="entry name" value="DXP_reductoisom"/>
    <property type="match status" value="1"/>
</dbReference>
<proteinExistence type="predicted"/>
<dbReference type="EMBL" id="JAOL01000106">
    <property type="protein sequence ID" value="EUA90227.1"/>
    <property type="molecule type" value="Genomic_DNA"/>
</dbReference>
<feature type="domain" description="1-deoxy-D-xylulose 5-phosphate reductoisomerase N-terminal" evidence="1">
    <location>
        <begin position="1"/>
        <end position="34"/>
    </location>
</feature>
<sequence>MLGSTGSIGTQALEVIAANPDRFEVVGLAAGAAIWTRCGDSAPRPA</sequence>